<gene>
    <name evidence="3" type="ORF">ACFP1K_23940</name>
</gene>
<evidence type="ECO:0000259" key="2">
    <source>
        <dbReference type="PROSITE" id="PS51747"/>
    </source>
</evidence>
<dbReference type="Pfam" id="PF00383">
    <property type="entry name" value="dCMP_cyt_deam_1"/>
    <property type="match status" value="1"/>
</dbReference>
<accession>A0ABW1NMQ5</accession>
<feature type="domain" description="CMP/dCMP-type deaminase" evidence="2">
    <location>
        <begin position="31"/>
        <end position="150"/>
    </location>
</feature>
<feature type="region of interest" description="Disordered" evidence="1">
    <location>
        <begin position="1"/>
        <end position="27"/>
    </location>
</feature>
<dbReference type="Proteomes" id="UP001596137">
    <property type="component" value="Unassembled WGS sequence"/>
</dbReference>
<proteinExistence type="predicted"/>
<sequence length="170" mass="17665">MTPENHATPSEHGTSVSEGLSVTGEDVALTPEDEAFLRRAIGLAAKARAGGDPPFGSLLAGPDGNVLAEDHNTSLTDRDITAHPELKLARWAARELDPATAAATTLYTSCQPCGMCAGAIARSGLGRVVYALSNEQLTALKPPGTAFTDAPARGPALPEEARVPVEGYYR</sequence>
<dbReference type="PROSITE" id="PS51747">
    <property type="entry name" value="CYT_DCMP_DEAMINASES_2"/>
    <property type="match status" value="1"/>
</dbReference>
<organism evidence="3 4">
    <name type="scientific">Sphaerisporangium aureirubrum</name>
    <dbReference type="NCBI Taxonomy" id="1544736"/>
    <lineage>
        <taxon>Bacteria</taxon>
        <taxon>Bacillati</taxon>
        <taxon>Actinomycetota</taxon>
        <taxon>Actinomycetes</taxon>
        <taxon>Streptosporangiales</taxon>
        <taxon>Streptosporangiaceae</taxon>
        <taxon>Sphaerisporangium</taxon>
    </lineage>
</organism>
<dbReference type="CDD" id="cd01285">
    <property type="entry name" value="nucleoside_deaminase"/>
    <property type="match status" value="1"/>
</dbReference>
<keyword evidence="4" id="KW-1185">Reference proteome</keyword>
<dbReference type="RefSeq" id="WP_380757074.1">
    <property type="nucleotide sequence ID" value="NZ_JBHSRF010000039.1"/>
</dbReference>
<dbReference type="PANTHER" id="PTHR11079:SF179">
    <property type="entry name" value="TRNA(ADENINE(34)) DEAMINASE, CHLOROPLASTIC"/>
    <property type="match status" value="1"/>
</dbReference>
<feature type="compositionally biased region" description="Polar residues" evidence="1">
    <location>
        <begin position="1"/>
        <end position="20"/>
    </location>
</feature>
<dbReference type="Gene3D" id="3.40.140.10">
    <property type="entry name" value="Cytidine Deaminase, domain 2"/>
    <property type="match status" value="1"/>
</dbReference>
<reference evidence="4" key="1">
    <citation type="journal article" date="2019" name="Int. J. Syst. Evol. Microbiol.">
        <title>The Global Catalogue of Microorganisms (GCM) 10K type strain sequencing project: providing services to taxonomists for standard genome sequencing and annotation.</title>
        <authorList>
            <consortium name="The Broad Institute Genomics Platform"/>
            <consortium name="The Broad Institute Genome Sequencing Center for Infectious Disease"/>
            <person name="Wu L."/>
            <person name="Ma J."/>
        </authorList>
    </citation>
    <scope>NUCLEOTIDE SEQUENCE [LARGE SCALE GENOMIC DNA]</scope>
    <source>
        <strain evidence="4">JCM 30346</strain>
    </source>
</reference>
<evidence type="ECO:0000256" key="1">
    <source>
        <dbReference type="SAM" id="MobiDB-lite"/>
    </source>
</evidence>
<dbReference type="SUPFAM" id="SSF53927">
    <property type="entry name" value="Cytidine deaminase-like"/>
    <property type="match status" value="1"/>
</dbReference>
<dbReference type="EMBL" id="JBHSRF010000039">
    <property type="protein sequence ID" value="MFC6084233.1"/>
    <property type="molecule type" value="Genomic_DNA"/>
</dbReference>
<name>A0ABW1NMQ5_9ACTN</name>
<dbReference type="PANTHER" id="PTHR11079">
    <property type="entry name" value="CYTOSINE DEAMINASE FAMILY MEMBER"/>
    <property type="match status" value="1"/>
</dbReference>
<protein>
    <submittedName>
        <fullName evidence="3">Nucleoside deaminase</fullName>
    </submittedName>
</protein>
<evidence type="ECO:0000313" key="4">
    <source>
        <dbReference type="Proteomes" id="UP001596137"/>
    </source>
</evidence>
<dbReference type="InterPro" id="IPR002125">
    <property type="entry name" value="CMP_dCMP_dom"/>
</dbReference>
<dbReference type="InterPro" id="IPR016193">
    <property type="entry name" value="Cytidine_deaminase-like"/>
</dbReference>
<comment type="caution">
    <text evidence="3">The sequence shown here is derived from an EMBL/GenBank/DDBJ whole genome shotgun (WGS) entry which is preliminary data.</text>
</comment>
<evidence type="ECO:0000313" key="3">
    <source>
        <dbReference type="EMBL" id="MFC6084233.1"/>
    </source>
</evidence>